<dbReference type="InterPro" id="IPR050090">
    <property type="entry name" value="Tyrosine_recombinase_XerCD"/>
</dbReference>
<comment type="caution">
    <text evidence="8">The sequence shown here is derived from an EMBL/GenBank/DDBJ whole genome shotgun (WGS) entry which is preliminary data.</text>
</comment>
<evidence type="ECO:0000313" key="9">
    <source>
        <dbReference type="Proteomes" id="UP000284379"/>
    </source>
</evidence>
<dbReference type="InterPro" id="IPR025269">
    <property type="entry name" value="SAM-like_dom"/>
</dbReference>
<dbReference type="GO" id="GO:0003677">
    <property type="term" value="F:DNA binding"/>
    <property type="evidence" value="ECO:0007669"/>
    <property type="project" value="UniProtKB-UniRule"/>
</dbReference>
<sequence>MKQNDFVFFMRSVICNFENNNNHGTAHIYKNSLNSFITFCHSSTIPFRKITPELLKGFEAYLRQKQRSWNTVSTYLRALRATYNRAVDKHLAPYIPRLFKQVYTGTRADRKKALNIKDMSRILHSWDTDEIPHSLSRTHGLFILMFMLRGLPFVDLVNLHKKDLNGNIITYRRRKTGKQLIVEVPQEALTILEKYMDTNPHSPYLFPFLTHREGTAEAYHEYQWTLRIFNQQLSLLTKALQLKTPLSSYTARHTWATLAYYNEIHPGIISEAMGHSSITVTETYLKPFNIERIDAANRKIISSVIHLNP</sequence>
<dbReference type="AlphaFoldDB" id="A0A413VSA7"/>
<evidence type="ECO:0000256" key="4">
    <source>
        <dbReference type="ARBA" id="ARBA00023172"/>
    </source>
</evidence>
<evidence type="ECO:0000256" key="3">
    <source>
        <dbReference type="ARBA" id="ARBA00023125"/>
    </source>
</evidence>
<accession>A0A413VSA7</accession>
<dbReference type="PROSITE" id="PS51900">
    <property type="entry name" value="CB"/>
    <property type="match status" value="1"/>
</dbReference>
<dbReference type="PANTHER" id="PTHR30349:SF64">
    <property type="entry name" value="PROPHAGE INTEGRASE INTD-RELATED"/>
    <property type="match status" value="1"/>
</dbReference>
<keyword evidence="3 5" id="KW-0238">DNA-binding</keyword>
<dbReference type="GO" id="GO:0006310">
    <property type="term" value="P:DNA recombination"/>
    <property type="evidence" value="ECO:0007669"/>
    <property type="project" value="UniProtKB-KW"/>
</dbReference>
<dbReference type="InterPro" id="IPR044068">
    <property type="entry name" value="CB"/>
</dbReference>
<gene>
    <name evidence="8" type="ORF">DW888_06860</name>
</gene>
<dbReference type="InterPro" id="IPR002104">
    <property type="entry name" value="Integrase_catalytic"/>
</dbReference>
<evidence type="ECO:0000256" key="5">
    <source>
        <dbReference type="PROSITE-ProRule" id="PRU01248"/>
    </source>
</evidence>
<feature type="domain" description="Tyr recombinase" evidence="6">
    <location>
        <begin position="109"/>
        <end position="298"/>
    </location>
</feature>
<dbReference type="Proteomes" id="UP000284379">
    <property type="component" value="Unassembled WGS sequence"/>
</dbReference>
<dbReference type="SUPFAM" id="SSF56349">
    <property type="entry name" value="DNA breaking-rejoining enzymes"/>
    <property type="match status" value="1"/>
</dbReference>
<dbReference type="EMBL" id="QSGO01000004">
    <property type="protein sequence ID" value="RHB36354.1"/>
    <property type="molecule type" value="Genomic_DNA"/>
</dbReference>
<comment type="similarity">
    <text evidence="1">Belongs to the 'phage' integrase family.</text>
</comment>
<evidence type="ECO:0000259" key="7">
    <source>
        <dbReference type="PROSITE" id="PS51900"/>
    </source>
</evidence>
<dbReference type="InterPro" id="IPR010998">
    <property type="entry name" value="Integrase_recombinase_N"/>
</dbReference>
<evidence type="ECO:0000259" key="6">
    <source>
        <dbReference type="PROSITE" id="PS51898"/>
    </source>
</evidence>
<protein>
    <submittedName>
        <fullName evidence="8">Site-specific integrase</fullName>
    </submittedName>
</protein>
<keyword evidence="2" id="KW-0229">DNA integration</keyword>
<dbReference type="Gene3D" id="1.10.443.10">
    <property type="entry name" value="Intergrase catalytic core"/>
    <property type="match status" value="1"/>
</dbReference>
<evidence type="ECO:0000256" key="1">
    <source>
        <dbReference type="ARBA" id="ARBA00008857"/>
    </source>
</evidence>
<dbReference type="GeneID" id="69504510"/>
<organism evidence="8 9">
    <name type="scientific">Bacteroides nordii</name>
    <dbReference type="NCBI Taxonomy" id="291645"/>
    <lineage>
        <taxon>Bacteria</taxon>
        <taxon>Pseudomonadati</taxon>
        <taxon>Bacteroidota</taxon>
        <taxon>Bacteroidia</taxon>
        <taxon>Bacteroidales</taxon>
        <taxon>Bacteroidaceae</taxon>
        <taxon>Bacteroides</taxon>
    </lineage>
</organism>
<dbReference type="PANTHER" id="PTHR30349">
    <property type="entry name" value="PHAGE INTEGRASE-RELATED"/>
    <property type="match status" value="1"/>
</dbReference>
<keyword evidence="4" id="KW-0233">DNA recombination</keyword>
<dbReference type="InterPro" id="IPR011010">
    <property type="entry name" value="DNA_brk_join_enz"/>
</dbReference>
<dbReference type="Pfam" id="PF00589">
    <property type="entry name" value="Phage_integrase"/>
    <property type="match status" value="1"/>
</dbReference>
<dbReference type="PROSITE" id="PS51898">
    <property type="entry name" value="TYR_RECOMBINASE"/>
    <property type="match status" value="1"/>
</dbReference>
<evidence type="ECO:0000256" key="2">
    <source>
        <dbReference type="ARBA" id="ARBA00022908"/>
    </source>
</evidence>
<dbReference type="RefSeq" id="WP_002558664.1">
    <property type="nucleotide sequence ID" value="NZ_CABJFV010000004.1"/>
</dbReference>
<dbReference type="GO" id="GO:0015074">
    <property type="term" value="P:DNA integration"/>
    <property type="evidence" value="ECO:0007669"/>
    <property type="project" value="UniProtKB-KW"/>
</dbReference>
<evidence type="ECO:0000313" key="8">
    <source>
        <dbReference type="EMBL" id="RHB36354.1"/>
    </source>
</evidence>
<proteinExistence type="inferred from homology"/>
<dbReference type="Pfam" id="PF13102">
    <property type="entry name" value="Phage_int_SAM_5"/>
    <property type="match status" value="1"/>
</dbReference>
<dbReference type="Gene3D" id="1.10.150.130">
    <property type="match status" value="1"/>
</dbReference>
<feature type="domain" description="Core-binding (CB)" evidence="7">
    <location>
        <begin position="1"/>
        <end position="87"/>
    </location>
</feature>
<name>A0A413VSA7_9BACE</name>
<reference evidence="8 9" key="1">
    <citation type="submission" date="2018-08" db="EMBL/GenBank/DDBJ databases">
        <title>A genome reference for cultivated species of the human gut microbiota.</title>
        <authorList>
            <person name="Zou Y."/>
            <person name="Xue W."/>
            <person name="Luo G."/>
        </authorList>
    </citation>
    <scope>NUCLEOTIDE SEQUENCE [LARGE SCALE GENOMIC DNA]</scope>
    <source>
        <strain evidence="8 9">AM40-30BH</strain>
    </source>
</reference>
<dbReference type="InterPro" id="IPR013762">
    <property type="entry name" value="Integrase-like_cat_sf"/>
</dbReference>